<protein>
    <submittedName>
        <fullName evidence="16">NADH-ubiquinone oxidoreductase chain D</fullName>
        <ecNumber evidence="16">1.6.5.3</ecNumber>
    </submittedName>
</protein>
<evidence type="ECO:0000256" key="12">
    <source>
        <dbReference type="ARBA" id="ARBA00038617"/>
    </source>
</evidence>
<dbReference type="PANTHER" id="PTHR11993:SF10">
    <property type="entry name" value="NADH DEHYDROGENASE [UBIQUINONE] IRON-SULFUR PROTEIN 2, MITOCHONDRIAL"/>
    <property type="match status" value="1"/>
</dbReference>
<evidence type="ECO:0000256" key="8">
    <source>
        <dbReference type="ARBA" id="ARBA00022967"/>
    </source>
</evidence>
<evidence type="ECO:0000256" key="9">
    <source>
        <dbReference type="ARBA" id="ARBA00023027"/>
    </source>
</evidence>
<dbReference type="InterPro" id="IPR029014">
    <property type="entry name" value="NiFe-Hase_large"/>
</dbReference>
<evidence type="ECO:0000256" key="7">
    <source>
        <dbReference type="ARBA" id="ARBA00022719"/>
    </source>
</evidence>
<dbReference type="AlphaFoldDB" id="A0A1W1BXI4"/>
<dbReference type="Pfam" id="PF00329">
    <property type="entry name" value="Complex1_30kDa"/>
    <property type="match status" value="1"/>
</dbReference>
<dbReference type="Gene3D" id="3.30.460.80">
    <property type="entry name" value="NADH:ubiquinone oxidoreductase, 30kDa subunit"/>
    <property type="match status" value="1"/>
</dbReference>
<comment type="similarity">
    <text evidence="3">In the C-terminal section; belongs to the complex I 49 kDa subunit family.</text>
</comment>
<dbReference type="GO" id="GO:0048038">
    <property type="term" value="F:quinone binding"/>
    <property type="evidence" value="ECO:0007669"/>
    <property type="project" value="UniProtKB-KW"/>
</dbReference>
<comment type="subcellular location">
    <subcellularLocation>
        <location evidence="2">Cell inner membrane</location>
    </subcellularLocation>
    <subcellularLocation>
        <location evidence="1">Cell membrane</location>
        <topology evidence="1">Peripheral membrane protein</topology>
    </subcellularLocation>
</comment>
<dbReference type="GO" id="GO:0050136">
    <property type="term" value="F:NADH dehydrogenase (quinone) (non-electrogenic) activity"/>
    <property type="evidence" value="ECO:0007669"/>
    <property type="project" value="InterPro"/>
</dbReference>
<dbReference type="Gene3D" id="1.10.645.10">
    <property type="entry name" value="Cytochrome-c3 Hydrogenase, chain B"/>
    <property type="match status" value="1"/>
</dbReference>
<keyword evidence="16" id="KW-0560">Oxidoreductase</keyword>
<keyword evidence="4" id="KW-0813">Transport</keyword>
<feature type="domain" description="NADH:ubiquinone oxidoreductase 30kDa subunit" evidence="14">
    <location>
        <begin position="32"/>
        <end position="153"/>
    </location>
</feature>
<dbReference type="InterPro" id="IPR037232">
    <property type="entry name" value="NADH_quin_OxRdtase_su_C/D-like"/>
</dbReference>
<dbReference type="GO" id="GO:0030964">
    <property type="term" value="C:NADH dehydrogenase complex"/>
    <property type="evidence" value="ECO:0007669"/>
    <property type="project" value="InterPro"/>
</dbReference>
<dbReference type="SUPFAM" id="SSF56762">
    <property type="entry name" value="HydB/Nqo4-like"/>
    <property type="match status" value="1"/>
</dbReference>
<comment type="catalytic activity">
    <reaction evidence="13">
        <text>a quinone + NADH + 5 H(+)(in) = a quinol + NAD(+) + 4 H(+)(out)</text>
        <dbReference type="Rhea" id="RHEA:57888"/>
        <dbReference type="ChEBI" id="CHEBI:15378"/>
        <dbReference type="ChEBI" id="CHEBI:24646"/>
        <dbReference type="ChEBI" id="CHEBI:57540"/>
        <dbReference type="ChEBI" id="CHEBI:57945"/>
        <dbReference type="ChEBI" id="CHEBI:132124"/>
    </reaction>
</comment>
<name>A0A1W1BXI4_9ZZZZ</name>
<keyword evidence="8" id="KW-1278">Translocase</keyword>
<evidence type="ECO:0000256" key="3">
    <source>
        <dbReference type="ARBA" id="ARBA00010019"/>
    </source>
</evidence>
<accession>A0A1W1BXI4</accession>
<evidence type="ECO:0000256" key="10">
    <source>
        <dbReference type="ARBA" id="ARBA00023136"/>
    </source>
</evidence>
<evidence type="ECO:0000256" key="5">
    <source>
        <dbReference type="ARBA" id="ARBA00022475"/>
    </source>
</evidence>
<keyword evidence="9" id="KW-0520">NAD</keyword>
<dbReference type="InterPro" id="IPR022885">
    <property type="entry name" value="NDH1_su_D/H"/>
</dbReference>
<keyword evidence="10" id="KW-0472">Membrane</keyword>
<dbReference type="HAMAP" id="MF_01358">
    <property type="entry name" value="NDH1_NuoD"/>
    <property type="match status" value="1"/>
</dbReference>
<evidence type="ECO:0000256" key="4">
    <source>
        <dbReference type="ARBA" id="ARBA00022448"/>
    </source>
</evidence>
<dbReference type="EMBL" id="FPHC01000047">
    <property type="protein sequence ID" value="SFV58162.1"/>
    <property type="molecule type" value="Genomic_DNA"/>
</dbReference>
<dbReference type="Pfam" id="PF00346">
    <property type="entry name" value="Complex1_49kDa"/>
    <property type="match status" value="1"/>
</dbReference>
<evidence type="ECO:0000259" key="14">
    <source>
        <dbReference type="Pfam" id="PF00329"/>
    </source>
</evidence>
<evidence type="ECO:0000256" key="11">
    <source>
        <dbReference type="ARBA" id="ARBA00023268"/>
    </source>
</evidence>
<proteinExistence type="inferred from homology"/>
<dbReference type="SUPFAM" id="SSF143243">
    <property type="entry name" value="Nqo5-like"/>
    <property type="match status" value="1"/>
</dbReference>
<dbReference type="NCBIfam" id="NF004739">
    <property type="entry name" value="PRK06075.1"/>
    <property type="match status" value="1"/>
</dbReference>
<dbReference type="InterPro" id="IPR026662">
    <property type="entry name" value="NDH-1_subunit_CD"/>
</dbReference>
<dbReference type="EC" id="1.6.5.3" evidence="16"/>
<dbReference type="InterPro" id="IPR001135">
    <property type="entry name" value="NADH_Q_OxRdtase_suD"/>
</dbReference>
<dbReference type="InterPro" id="IPR001268">
    <property type="entry name" value="NADH_UbQ_OxRdtase_30kDa_su"/>
</dbReference>
<comment type="subunit">
    <text evidence="12">NDH-1 is composed of 13 different subunits. Subunits NuoB, CD, E, F, and G constitute the peripheral sector of the complex.</text>
</comment>
<evidence type="ECO:0000256" key="6">
    <source>
        <dbReference type="ARBA" id="ARBA00022519"/>
    </source>
</evidence>
<organism evidence="16">
    <name type="scientific">hydrothermal vent metagenome</name>
    <dbReference type="NCBI Taxonomy" id="652676"/>
    <lineage>
        <taxon>unclassified sequences</taxon>
        <taxon>metagenomes</taxon>
        <taxon>ecological metagenomes</taxon>
    </lineage>
</organism>
<keyword evidence="6" id="KW-0997">Cell inner membrane</keyword>
<dbReference type="GO" id="GO:0051287">
    <property type="term" value="F:NAD binding"/>
    <property type="evidence" value="ECO:0007669"/>
    <property type="project" value="InterPro"/>
</dbReference>
<dbReference type="GO" id="GO:0005886">
    <property type="term" value="C:plasma membrane"/>
    <property type="evidence" value="ECO:0007669"/>
    <property type="project" value="UniProtKB-SubCell"/>
</dbReference>
<keyword evidence="5" id="KW-1003">Cell membrane</keyword>
<evidence type="ECO:0000256" key="13">
    <source>
        <dbReference type="ARBA" id="ARBA00047712"/>
    </source>
</evidence>
<gene>
    <name evidence="16" type="ORF">MNB_SV-6-1354</name>
</gene>
<feature type="domain" description="NADH-quinone oxidoreductase subunit D" evidence="15">
    <location>
        <begin position="297"/>
        <end position="567"/>
    </location>
</feature>
<evidence type="ECO:0000256" key="1">
    <source>
        <dbReference type="ARBA" id="ARBA00004202"/>
    </source>
</evidence>
<keyword evidence="7" id="KW-0874">Quinone</keyword>
<evidence type="ECO:0000256" key="2">
    <source>
        <dbReference type="ARBA" id="ARBA00004533"/>
    </source>
</evidence>
<keyword evidence="16" id="KW-0830">Ubiquinone</keyword>
<keyword evidence="11" id="KW-0511">Multifunctional enzyme</keyword>
<sequence>MSSEAGRYQLLLDRYDTLTLDTMMGDTPLLLVPVDEIRAVVTYIKNELKYTLLLDITVVDNLSLPHPPMSRFEVIYIFRDDKFSSTLALKVMVKDMEIGVDSISAIYEVANWLEREAYDQYGVKFVGHPMLKRILNHNEFVGHPLRKDYEITKGQYCTESQDMMDEMKPLLDERGLDPERDDLMILNLGPSHPASHGTIRTLVALDGEKIVAGASEVGYLHRGFEKSCESHTYNQIIPYTDRLNYCSAIMNNIAFAKTVEDMLGVTLPDRGIFIRVIVSELSRAIDHLVCLAAGLLDMGGQTNYWYLFNPRNDAYDFLSRLTGARLTNSYMRVGGMSHDLYDGWERDLEDVLKKIDKGVAESLAMIEHNRIFQDRLQDISVVSADKALDYGFTGPNLRASGVAYDLRFSSPYYYYDSFDFDMVVGSVGDTYDRLMVRFEEILQSLSIIRQAVKKIPSGAISVPDHSITMPDKQKVYTTIEGAMNQFKLVYEGVKVPKGEYYGAFEAANGELGFYIVSDGSGTPYKVKVRAPSFAHMSAYPKIIESYQVADAILTLGSLNIIAGEMDR</sequence>
<evidence type="ECO:0000313" key="16">
    <source>
        <dbReference type="EMBL" id="SFV58162.1"/>
    </source>
</evidence>
<dbReference type="PANTHER" id="PTHR11993">
    <property type="entry name" value="NADH-UBIQUINONE OXIDOREDUCTASE 49 KDA SUBUNIT"/>
    <property type="match status" value="1"/>
</dbReference>
<evidence type="ECO:0000259" key="15">
    <source>
        <dbReference type="Pfam" id="PF00346"/>
    </source>
</evidence>
<dbReference type="GO" id="GO:0008137">
    <property type="term" value="F:NADH dehydrogenase (ubiquinone) activity"/>
    <property type="evidence" value="ECO:0007669"/>
    <property type="project" value="InterPro"/>
</dbReference>
<reference evidence="16" key="1">
    <citation type="submission" date="2016-10" db="EMBL/GenBank/DDBJ databases">
        <authorList>
            <person name="de Groot N.N."/>
        </authorList>
    </citation>
    <scope>NUCLEOTIDE SEQUENCE</scope>
</reference>
<dbReference type="HAMAP" id="MF_01397">
    <property type="entry name" value="NDH1_NuoCD_2"/>
    <property type="match status" value="1"/>
</dbReference>